<sequence>MKRSLDTKISSTDFVDKCVDYPHHPHQKRQISPPSSYCIFFSHTKQGFDF</sequence>
<proteinExistence type="predicted"/>
<evidence type="ECO:0000313" key="1">
    <source>
        <dbReference type="EMBL" id="BBC78488.1"/>
    </source>
</evidence>
<organism evidence="1 2">
    <name type="scientific">Acetobacter orientalis</name>
    <dbReference type="NCBI Taxonomy" id="146474"/>
    <lineage>
        <taxon>Bacteria</taxon>
        <taxon>Pseudomonadati</taxon>
        <taxon>Pseudomonadota</taxon>
        <taxon>Alphaproteobacteria</taxon>
        <taxon>Acetobacterales</taxon>
        <taxon>Acetobacteraceae</taxon>
        <taxon>Acetobacter</taxon>
    </lineage>
</organism>
<name>A0A2Z5ZDA2_9PROT</name>
<dbReference type="AlphaFoldDB" id="A0A2Z5ZDA2"/>
<protein>
    <submittedName>
        <fullName evidence="1">Cupin</fullName>
    </submittedName>
</protein>
<reference evidence="1 2" key="1">
    <citation type="submission" date="2018-02" db="EMBL/GenBank/DDBJ databases">
        <title>Acetobacter orientalis genome.</title>
        <authorList>
            <person name="Nakashima N."/>
            <person name="Tamura T."/>
        </authorList>
    </citation>
    <scope>NUCLEOTIDE SEQUENCE [LARGE SCALE GENOMIC DNA]</scope>
    <source>
        <strain evidence="1 2">FAN1</strain>
    </source>
</reference>
<accession>A0A2Z5ZDA2</accession>
<gene>
    <name evidence="1" type="ORF">AcetOrient_orf00219</name>
</gene>
<dbReference type="Proteomes" id="UP000270034">
    <property type="component" value="Chromosome"/>
</dbReference>
<dbReference type="KEGG" id="aot:AcetOri_orf00219"/>
<dbReference type="EMBL" id="AP018515">
    <property type="protein sequence ID" value="BBC78488.1"/>
    <property type="molecule type" value="Genomic_DNA"/>
</dbReference>
<evidence type="ECO:0000313" key="2">
    <source>
        <dbReference type="Proteomes" id="UP000270034"/>
    </source>
</evidence>